<dbReference type="eggNOG" id="ENOG503259I">
    <property type="taxonomic scope" value="Bacteria"/>
</dbReference>
<dbReference type="InterPro" id="IPR025588">
    <property type="entry name" value="YcxB-like_C"/>
</dbReference>
<keyword evidence="4" id="KW-1185">Reference proteome</keyword>
<accession>W7IVV2</accession>
<comment type="caution">
    <text evidence="3">The sequence shown here is derived from an EMBL/GenBank/DDBJ whole genome shotgun (WGS) entry which is preliminary data.</text>
</comment>
<keyword evidence="1" id="KW-0472">Membrane</keyword>
<accession>A0A8E2WZW1</accession>
<dbReference type="Proteomes" id="UP000019277">
    <property type="component" value="Unassembled WGS sequence"/>
</dbReference>
<sequence>MVVRLRLRWEPVPADWSDGVRAVVPFVRWVPWFAAALGVFSVVLLVLGQVPPGVFGVVCAAVIAVLPGVAAAVAFRRDPIAGRVITADVDDRSLRMMTLDGSAYSEVDLAELADWAETGRSFVLSTGGGAFHAVPGRAFASTGDIDAFRGLLVAALGPRERS</sequence>
<keyword evidence="1" id="KW-0812">Transmembrane</keyword>
<dbReference type="STRING" id="909613.UO65_6588"/>
<organism evidence="3 4">
    <name type="scientific">Actinokineospora spheciospongiae</name>
    <dbReference type="NCBI Taxonomy" id="909613"/>
    <lineage>
        <taxon>Bacteria</taxon>
        <taxon>Bacillati</taxon>
        <taxon>Actinomycetota</taxon>
        <taxon>Actinomycetes</taxon>
        <taxon>Pseudonocardiales</taxon>
        <taxon>Pseudonocardiaceae</taxon>
        <taxon>Actinokineospora</taxon>
    </lineage>
</organism>
<dbReference type="EMBL" id="AYXG01000256">
    <property type="protein sequence ID" value="EWC58134.1"/>
    <property type="molecule type" value="Genomic_DNA"/>
</dbReference>
<evidence type="ECO:0000256" key="1">
    <source>
        <dbReference type="SAM" id="Phobius"/>
    </source>
</evidence>
<feature type="domain" description="YcxB-like C-terminal" evidence="2">
    <location>
        <begin position="106"/>
        <end position="152"/>
    </location>
</feature>
<evidence type="ECO:0000313" key="3">
    <source>
        <dbReference type="EMBL" id="EWC58134.1"/>
    </source>
</evidence>
<evidence type="ECO:0000313" key="4">
    <source>
        <dbReference type="Proteomes" id="UP000019277"/>
    </source>
</evidence>
<dbReference type="Pfam" id="PF14317">
    <property type="entry name" value="YcxB"/>
    <property type="match status" value="1"/>
</dbReference>
<reference evidence="3 4" key="1">
    <citation type="journal article" date="2014" name="Genome Announc.">
        <title>Draft Genome Sequence of the Antitrypanosomally Active Sponge-Associated Bacterium Actinokineospora sp. Strain EG49.</title>
        <authorList>
            <person name="Harjes J."/>
            <person name="Ryu T."/>
            <person name="Abdelmohsen U.R."/>
            <person name="Moitinho-Silva L."/>
            <person name="Horn H."/>
            <person name="Ravasi T."/>
            <person name="Hentschel U."/>
        </authorList>
    </citation>
    <scope>NUCLEOTIDE SEQUENCE [LARGE SCALE GENOMIC DNA]</scope>
    <source>
        <strain evidence="3 4">EG49</strain>
    </source>
</reference>
<protein>
    <recommendedName>
        <fullName evidence="2">YcxB-like C-terminal domain-containing protein</fullName>
    </recommendedName>
</protein>
<feature type="transmembrane region" description="Helical" evidence="1">
    <location>
        <begin position="54"/>
        <end position="75"/>
    </location>
</feature>
<dbReference type="RefSeq" id="WP_035290667.1">
    <property type="nucleotide sequence ID" value="NZ_AYXG01000256.1"/>
</dbReference>
<gene>
    <name evidence="3" type="ORF">UO65_6588</name>
</gene>
<evidence type="ECO:0000259" key="2">
    <source>
        <dbReference type="Pfam" id="PF14317"/>
    </source>
</evidence>
<keyword evidence="1" id="KW-1133">Transmembrane helix</keyword>
<proteinExistence type="predicted"/>
<dbReference type="OrthoDB" id="3696167at2"/>
<feature type="transmembrane region" description="Helical" evidence="1">
    <location>
        <begin position="29"/>
        <end position="48"/>
    </location>
</feature>
<name>W7IVV2_9PSEU</name>
<dbReference type="AlphaFoldDB" id="W7IVV2"/>